<reference evidence="2" key="1">
    <citation type="submission" date="2020-06" db="EMBL/GenBank/DDBJ databases">
        <title>WGS assembly of Ceratodon purpureus strain R40.</title>
        <authorList>
            <person name="Carey S.B."/>
            <person name="Jenkins J."/>
            <person name="Shu S."/>
            <person name="Lovell J.T."/>
            <person name="Sreedasyam A."/>
            <person name="Maumus F."/>
            <person name="Tiley G.P."/>
            <person name="Fernandez-Pozo N."/>
            <person name="Barry K."/>
            <person name="Chen C."/>
            <person name="Wang M."/>
            <person name="Lipzen A."/>
            <person name="Daum C."/>
            <person name="Saski C.A."/>
            <person name="Payton A.C."/>
            <person name="Mcbreen J.C."/>
            <person name="Conrad R.E."/>
            <person name="Kollar L.M."/>
            <person name="Olsson S."/>
            <person name="Huttunen S."/>
            <person name="Landis J.B."/>
            <person name="Wickett N.J."/>
            <person name="Johnson M.G."/>
            <person name="Rensing S.A."/>
            <person name="Grimwood J."/>
            <person name="Schmutz J."/>
            <person name="Mcdaniel S.F."/>
        </authorList>
    </citation>
    <scope>NUCLEOTIDE SEQUENCE</scope>
    <source>
        <strain evidence="2">R40</strain>
    </source>
</reference>
<evidence type="ECO:0000313" key="3">
    <source>
        <dbReference type="Proteomes" id="UP000822688"/>
    </source>
</evidence>
<dbReference type="EMBL" id="CM026422">
    <property type="protein sequence ID" value="KAG0588220.1"/>
    <property type="molecule type" value="Genomic_DNA"/>
</dbReference>
<name>A0A8T0IWX5_CERPU</name>
<sequence>MGRNSLKTYGLLRRSEFRNYEGACNAHSLGWNILGLTIALTFFLCVCEHLFSINSVTLLNELRQIGFLNL</sequence>
<comment type="caution">
    <text evidence="2">The sequence shown here is derived from an EMBL/GenBank/DDBJ whole genome shotgun (WGS) entry which is preliminary data.</text>
</comment>
<keyword evidence="1" id="KW-0472">Membrane</keyword>
<organism evidence="2 3">
    <name type="scientific">Ceratodon purpureus</name>
    <name type="common">Fire moss</name>
    <name type="synonym">Dicranum purpureum</name>
    <dbReference type="NCBI Taxonomy" id="3225"/>
    <lineage>
        <taxon>Eukaryota</taxon>
        <taxon>Viridiplantae</taxon>
        <taxon>Streptophyta</taxon>
        <taxon>Embryophyta</taxon>
        <taxon>Bryophyta</taxon>
        <taxon>Bryophytina</taxon>
        <taxon>Bryopsida</taxon>
        <taxon>Dicranidae</taxon>
        <taxon>Pseudoditrichales</taxon>
        <taxon>Ditrichaceae</taxon>
        <taxon>Ceratodon</taxon>
    </lineage>
</organism>
<gene>
    <name evidence="2" type="ORF">KC19_2G226300</name>
</gene>
<protein>
    <submittedName>
        <fullName evidence="2">Uncharacterized protein</fullName>
    </submittedName>
</protein>
<keyword evidence="3" id="KW-1185">Reference proteome</keyword>
<keyword evidence="1" id="KW-0812">Transmembrane</keyword>
<keyword evidence="1" id="KW-1133">Transmembrane helix</keyword>
<dbReference type="AlphaFoldDB" id="A0A8T0IWX5"/>
<proteinExistence type="predicted"/>
<evidence type="ECO:0000256" key="1">
    <source>
        <dbReference type="SAM" id="Phobius"/>
    </source>
</evidence>
<feature type="transmembrane region" description="Helical" evidence="1">
    <location>
        <begin position="29"/>
        <end position="51"/>
    </location>
</feature>
<dbReference type="Proteomes" id="UP000822688">
    <property type="component" value="Chromosome 2"/>
</dbReference>
<accession>A0A8T0IWX5</accession>
<evidence type="ECO:0000313" key="2">
    <source>
        <dbReference type="EMBL" id="KAG0588220.1"/>
    </source>
</evidence>